<feature type="non-terminal residue" evidence="1">
    <location>
        <position position="1"/>
    </location>
</feature>
<proteinExistence type="predicted"/>
<name>X1VBL8_9ZZZZ</name>
<dbReference type="NCBIfam" id="TIGR00616">
    <property type="entry name" value="rect"/>
    <property type="match status" value="1"/>
</dbReference>
<protein>
    <submittedName>
        <fullName evidence="1">Uncharacterized protein</fullName>
    </submittedName>
</protein>
<dbReference type="AlphaFoldDB" id="X1VBL8"/>
<dbReference type="Pfam" id="PF03837">
    <property type="entry name" value="RecT"/>
    <property type="match status" value="1"/>
</dbReference>
<dbReference type="GO" id="GO:0006259">
    <property type="term" value="P:DNA metabolic process"/>
    <property type="evidence" value="ECO:0007669"/>
    <property type="project" value="InterPro"/>
</dbReference>
<accession>X1VBL8</accession>
<evidence type="ECO:0000313" key="1">
    <source>
        <dbReference type="EMBL" id="GAJ10901.1"/>
    </source>
</evidence>
<dbReference type="InterPro" id="IPR018330">
    <property type="entry name" value="RecT_fam"/>
</dbReference>
<feature type="non-terminal residue" evidence="1">
    <location>
        <position position="257"/>
    </location>
</feature>
<organism evidence="1">
    <name type="scientific">marine sediment metagenome</name>
    <dbReference type="NCBI Taxonomy" id="412755"/>
    <lineage>
        <taxon>unclassified sequences</taxon>
        <taxon>metagenomes</taxon>
        <taxon>ecological metagenomes</taxon>
    </lineage>
</organism>
<gene>
    <name evidence="1" type="ORF">S12H4_43818</name>
</gene>
<sequence>AKVGLMPNSPLATCFILPYKLKGVPTATFQMGYPGHLTLAYRTNQYKAIYAHAVYPEDEFDYCYGYEKHCDHLPNINGHGDSKPIFWYGVYKLKNGGGDFVVWPRERMMKHKEKYSKSYQTAKKYGKAGEANWETDEEFMGIKTMIIQVLKLGPKSTEMVYALSTEPGAEGLKERFKDESPLDGMSDMTIREAELVKEEKPKVEKEKPVVVNKQTGEVKDDITAKEKEEIERAVNKKEEETLFKGKEGKVSKGEDFV</sequence>
<dbReference type="EMBL" id="BARW01026935">
    <property type="protein sequence ID" value="GAJ10901.1"/>
    <property type="molecule type" value="Genomic_DNA"/>
</dbReference>
<reference evidence="1" key="1">
    <citation type="journal article" date="2014" name="Front. Microbiol.">
        <title>High frequency of phylogenetically diverse reductive dehalogenase-homologous genes in deep subseafloor sedimentary metagenomes.</title>
        <authorList>
            <person name="Kawai M."/>
            <person name="Futagami T."/>
            <person name="Toyoda A."/>
            <person name="Takaki Y."/>
            <person name="Nishi S."/>
            <person name="Hori S."/>
            <person name="Arai W."/>
            <person name="Tsubouchi T."/>
            <person name="Morono Y."/>
            <person name="Uchiyama I."/>
            <person name="Ito T."/>
            <person name="Fujiyama A."/>
            <person name="Inagaki F."/>
            <person name="Takami H."/>
        </authorList>
    </citation>
    <scope>NUCLEOTIDE SEQUENCE</scope>
    <source>
        <strain evidence="1">Expedition CK06-06</strain>
    </source>
</reference>
<dbReference type="InterPro" id="IPR004590">
    <property type="entry name" value="ssDNA_annealing_RecT"/>
</dbReference>
<dbReference type="GO" id="GO:0003677">
    <property type="term" value="F:DNA binding"/>
    <property type="evidence" value="ECO:0007669"/>
    <property type="project" value="InterPro"/>
</dbReference>
<comment type="caution">
    <text evidence="1">The sequence shown here is derived from an EMBL/GenBank/DDBJ whole genome shotgun (WGS) entry which is preliminary data.</text>
</comment>